<name>A0ABS1D9I7_9PROT</name>
<dbReference type="RefSeq" id="WP_200339097.1">
    <property type="nucleotide sequence ID" value="NZ_NRRL01000003.1"/>
</dbReference>
<accession>A0ABS1D9I7</accession>
<dbReference type="EMBL" id="NRRL01000003">
    <property type="protein sequence ID" value="MBK1667035.1"/>
    <property type="molecule type" value="Genomic_DNA"/>
</dbReference>
<dbReference type="Proteomes" id="UP001296873">
    <property type="component" value="Unassembled WGS sequence"/>
</dbReference>
<reference evidence="1 2" key="1">
    <citation type="journal article" date="2020" name="Microorganisms">
        <title>Osmotic Adaptation and Compatible Solute Biosynthesis of Phototrophic Bacteria as Revealed from Genome Analyses.</title>
        <authorList>
            <person name="Imhoff J.F."/>
            <person name="Rahn T."/>
            <person name="Kunzel S."/>
            <person name="Keller A."/>
            <person name="Neulinger S.C."/>
        </authorList>
    </citation>
    <scope>NUCLEOTIDE SEQUENCE [LARGE SCALE GENOMIC DNA]</scope>
    <source>
        <strain evidence="1 2">DSM 9895</strain>
    </source>
</reference>
<sequence>MPTNCPDLGSRIQRFEDETLIPVGPVAETVLDRATSELAAARPNSHALPYLRSQDSREKLFQQLVEAAVDTYLTDRDFANRLRAGQGRPHLMDFLETQLAFLLSNLCEREQGATEAIQ</sequence>
<evidence type="ECO:0000313" key="1">
    <source>
        <dbReference type="EMBL" id="MBK1667035.1"/>
    </source>
</evidence>
<protein>
    <submittedName>
        <fullName evidence="1">Uncharacterized protein</fullName>
    </submittedName>
</protein>
<keyword evidence="2" id="KW-1185">Reference proteome</keyword>
<organism evidence="1 2">
    <name type="scientific">Rhodovibrio sodomensis</name>
    <dbReference type="NCBI Taxonomy" id="1088"/>
    <lineage>
        <taxon>Bacteria</taxon>
        <taxon>Pseudomonadati</taxon>
        <taxon>Pseudomonadota</taxon>
        <taxon>Alphaproteobacteria</taxon>
        <taxon>Rhodospirillales</taxon>
        <taxon>Rhodovibrionaceae</taxon>
        <taxon>Rhodovibrio</taxon>
    </lineage>
</organism>
<gene>
    <name evidence="1" type="ORF">CKO28_03120</name>
</gene>
<comment type="caution">
    <text evidence="1">The sequence shown here is derived from an EMBL/GenBank/DDBJ whole genome shotgun (WGS) entry which is preliminary data.</text>
</comment>
<evidence type="ECO:0000313" key="2">
    <source>
        <dbReference type="Proteomes" id="UP001296873"/>
    </source>
</evidence>
<proteinExistence type="predicted"/>